<dbReference type="Proteomes" id="UP001156706">
    <property type="component" value="Unassembled WGS sequence"/>
</dbReference>
<dbReference type="Pfam" id="PF00326">
    <property type="entry name" value="Peptidase_S9"/>
    <property type="match status" value="1"/>
</dbReference>
<dbReference type="RefSeq" id="WP_284194776.1">
    <property type="nucleotide sequence ID" value="NZ_BSOG01000001.1"/>
</dbReference>
<evidence type="ECO:0000313" key="6">
    <source>
        <dbReference type="Proteomes" id="UP001156706"/>
    </source>
</evidence>
<name>A0ABQ5YCL2_9NEIS</name>
<feature type="chain" id="PRO_5045161058" description="Peptidase S9 prolyl oligopeptidase catalytic domain-containing protein" evidence="3">
    <location>
        <begin position="25"/>
        <end position="815"/>
    </location>
</feature>
<feature type="signal peptide" evidence="3">
    <location>
        <begin position="1"/>
        <end position="24"/>
    </location>
</feature>
<evidence type="ECO:0000256" key="3">
    <source>
        <dbReference type="SAM" id="SignalP"/>
    </source>
</evidence>
<organism evidence="5 6">
    <name type="scientific">Chitinimonas prasina</name>
    <dbReference type="NCBI Taxonomy" id="1434937"/>
    <lineage>
        <taxon>Bacteria</taxon>
        <taxon>Pseudomonadati</taxon>
        <taxon>Pseudomonadota</taxon>
        <taxon>Betaproteobacteria</taxon>
        <taxon>Neisseriales</taxon>
        <taxon>Chitinibacteraceae</taxon>
        <taxon>Chitinimonas</taxon>
    </lineage>
</organism>
<evidence type="ECO:0000256" key="1">
    <source>
        <dbReference type="ARBA" id="ARBA00022801"/>
    </source>
</evidence>
<feature type="region of interest" description="Disordered" evidence="2">
    <location>
        <begin position="424"/>
        <end position="443"/>
    </location>
</feature>
<dbReference type="InterPro" id="IPR011042">
    <property type="entry name" value="6-blade_b-propeller_TolB-like"/>
</dbReference>
<accession>A0ABQ5YCL2</accession>
<dbReference type="Gene3D" id="2.120.10.30">
    <property type="entry name" value="TolB, C-terminal domain"/>
    <property type="match status" value="1"/>
</dbReference>
<keyword evidence="3" id="KW-0732">Signal</keyword>
<feature type="region of interest" description="Disordered" evidence="2">
    <location>
        <begin position="192"/>
        <end position="213"/>
    </location>
</feature>
<dbReference type="PANTHER" id="PTHR42776:SF28">
    <property type="entry name" value="GLUTAMYL ENDOPEPTIDASE, CHLOROPLASTIC-RELATED"/>
    <property type="match status" value="1"/>
</dbReference>
<evidence type="ECO:0000256" key="2">
    <source>
        <dbReference type="SAM" id="MobiDB-lite"/>
    </source>
</evidence>
<keyword evidence="1" id="KW-0378">Hydrolase</keyword>
<protein>
    <recommendedName>
        <fullName evidence="4">Peptidase S9 prolyl oligopeptidase catalytic domain-containing protein</fullName>
    </recommendedName>
</protein>
<dbReference type="EMBL" id="BSOG01000001">
    <property type="protein sequence ID" value="GLR11629.1"/>
    <property type="molecule type" value="Genomic_DNA"/>
</dbReference>
<dbReference type="InterPro" id="IPR001375">
    <property type="entry name" value="Peptidase_S9_cat"/>
</dbReference>
<comment type="caution">
    <text evidence="5">The sequence shown here is derived from an EMBL/GenBank/DDBJ whole genome shotgun (WGS) entry which is preliminary data.</text>
</comment>
<dbReference type="SUPFAM" id="SSF82171">
    <property type="entry name" value="DPP6 N-terminal domain-like"/>
    <property type="match status" value="1"/>
</dbReference>
<dbReference type="Gene3D" id="3.40.50.1820">
    <property type="entry name" value="alpha/beta hydrolase"/>
    <property type="match status" value="1"/>
</dbReference>
<reference evidence="6" key="1">
    <citation type="journal article" date="2019" name="Int. J. Syst. Evol. Microbiol.">
        <title>The Global Catalogue of Microorganisms (GCM) 10K type strain sequencing project: providing services to taxonomists for standard genome sequencing and annotation.</title>
        <authorList>
            <consortium name="The Broad Institute Genomics Platform"/>
            <consortium name="The Broad Institute Genome Sequencing Center for Infectious Disease"/>
            <person name="Wu L."/>
            <person name="Ma J."/>
        </authorList>
    </citation>
    <scope>NUCLEOTIDE SEQUENCE [LARGE SCALE GENOMIC DNA]</scope>
    <source>
        <strain evidence="6">NBRC 110044</strain>
    </source>
</reference>
<dbReference type="InterPro" id="IPR029058">
    <property type="entry name" value="AB_hydrolase_fold"/>
</dbReference>
<gene>
    <name evidence="5" type="ORF">GCM10007907_04190</name>
</gene>
<dbReference type="SUPFAM" id="SSF53474">
    <property type="entry name" value="alpha/beta-Hydrolases"/>
    <property type="match status" value="1"/>
</dbReference>
<sequence length="815" mass="90071">MQRSTPISLALLCAALLPGSMVLADTHYQTPPAELQALVDAPRGPLFNLGPKRSTALLVGMAALPSISAVAQPELRLAGLRINPRMRAASRFDFGNGLSLLDVGTGQQRPVQGLPADPRIADIAWSSDERWVAFSRWGDNGVELWLLDVAQGQARRLIREHLNAIAGNGFGWLGGNKQLLVRLAPQDPAAAPVASSVPAGPNTQQTAGGQTSQTRTYADMLKNPADAAQLEWQLQTQIALVGTDGKLSRVGKPATVIGLQGSPDGKYLLLGVLRQPYSYLVPVSRFPRATQVWDTQGKLIRTLAEQPLLERLPSGNDAVQPGPRDFAWRDDAPATVHWTEAQDGGDPNREAKVRDTLFQQAAPFDQPATRLLDVAARVEDISWGRDDLALVTEGWWKTRDTRTWRIQPGKPATAAELIVSRKSEDRYSAPGTPLTRLNGYGRPVLQTGKDGNTLLLAGEGASPEGDRPFLDRFHLDSKRTERLWRSEAPYYERTVAVLDDEGQRLVTSREAVDERPNYYLRDLVRRIAPRALTQFPHPYPQFKGMQKELIRYKRADGVELTATLYLPAGYDPKRDGPRPMLMWAYPQEFKSAKAASQVTDSPYRFNRISLGGPLVMLARGYTVLDDPAMPIIGEGDKEPNDSYLQQLTQSAQAAVDEVVKRGVADRDRIAVGGHSYGAFMTANLLAHTRLFRAGIARSGAYNRTLTPFGFQAEDRNFWQAQGVYQTMSPFNHADKIKDALLIIHGEVDNNPGTFPIQSERLYQALQGLGGTARLVMLPHESHGYRARESLMHMLWEQDRWLETYVTQAKPRAAGK</sequence>
<evidence type="ECO:0000259" key="4">
    <source>
        <dbReference type="Pfam" id="PF00326"/>
    </source>
</evidence>
<dbReference type="PANTHER" id="PTHR42776">
    <property type="entry name" value="SERINE PEPTIDASE S9 FAMILY MEMBER"/>
    <property type="match status" value="1"/>
</dbReference>
<proteinExistence type="predicted"/>
<feature type="domain" description="Peptidase S9 prolyl oligopeptidase catalytic" evidence="4">
    <location>
        <begin position="652"/>
        <end position="805"/>
    </location>
</feature>
<keyword evidence="6" id="KW-1185">Reference proteome</keyword>
<evidence type="ECO:0000313" key="5">
    <source>
        <dbReference type="EMBL" id="GLR11629.1"/>
    </source>
</evidence>